<dbReference type="Proteomes" id="UP000054047">
    <property type="component" value="Unassembled WGS sequence"/>
</dbReference>
<protein>
    <submittedName>
        <fullName evidence="2">Uncharacterized protein</fullName>
    </submittedName>
</protein>
<accession>A0A0C2HG14</accession>
<sequence length="338" mass="36623">MPTGIYPIKDINKDNIRQIFNFGLADKKAQDTATAEHKDADAEQVVGDSGNNAVIASAKQQDDSKTNAAAPPAAADKAAVAEEPKGEEKPKPVEEQPKPADEEQKPKEEPAKEEEGNKLSDSQGTPEKEEAKVGGEEGKPAEEQKKQEDVQEKPVEEQEKVEETHDEPAASAAAGDEAQKSEADSEAKESTSEASTSADEEEKGVEKLYNITSGRHSHGAQQELRPFAQESGRVEQGVADEDDANTGIGACEWVRVHGPGGYSSRSAAFIGWRHFSPAPRFFASLRPSRHAIAHADSDSDCEENLLHTQHYIFRGPSPLCLRQRPLASGRPCEPLWTV</sequence>
<feature type="compositionally biased region" description="Basic and acidic residues" evidence="1">
    <location>
        <begin position="79"/>
        <end position="118"/>
    </location>
</feature>
<organism evidence="2 3">
    <name type="scientific">Ancylostoma duodenale</name>
    <dbReference type="NCBI Taxonomy" id="51022"/>
    <lineage>
        <taxon>Eukaryota</taxon>
        <taxon>Metazoa</taxon>
        <taxon>Ecdysozoa</taxon>
        <taxon>Nematoda</taxon>
        <taxon>Chromadorea</taxon>
        <taxon>Rhabditida</taxon>
        <taxon>Rhabditina</taxon>
        <taxon>Rhabditomorpha</taxon>
        <taxon>Strongyloidea</taxon>
        <taxon>Ancylostomatidae</taxon>
        <taxon>Ancylostomatinae</taxon>
        <taxon>Ancylostoma</taxon>
    </lineage>
</organism>
<name>A0A0C2HG14_9BILA</name>
<reference evidence="2 3" key="1">
    <citation type="submission" date="2013-12" db="EMBL/GenBank/DDBJ databases">
        <title>Draft genome of the parsitic nematode Ancylostoma duodenale.</title>
        <authorList>
            <person name="Mitreva M."/>
        </authorList>
    </citation>
    <scope>NUCLEOTIDE SEQUENCE [LARGE SCALE GENOMIC DNA]</scope>
    <source>
        <strain evidence="2 3">Zhejiang</strain>
    </source>
</reference>
<dbReference type="AlphaFoldDB" id="A0A0C2HG14"/>
<feature type="compositionally biased region" description="Basic and acidic residues" evidence="1">
    <location>
        <begin position="126"/>
        <end position="168"/>
    </location>
</feature>
<proteinExistence type="predicted"/>
<dbReference type="EMBL" id="KN726351">
    <property type="protein sequence ID" value="KIH68536.1"/>
    <property type="molecule type" value="Genomic_DNA"/>
</dbReference>
<gene>
    <name evidence="2" type="ORF">ANCDUO_01125</name>
</gene>
<evidence type="ECO:0000313" key="2">
    <source>
        <dbReference type="EMBL" id="KIH68536.1"/>
    </source>
</evidence>
<feature type="compositionally biased region" description="Basic and acidic residues" evidence="1">
    <location>
        <begin position="177"/>
        <end position="191"/>
    </location>
</feature>
<feature type="compositionally biased region" description="Low complexity" evidence="1">
    <location>
        <begin position="68"/>
        <end position="78"/>
    </location>
</feature>
<keyword evidence="3" id="KW-1185">Reference proteome</keyword>
<dbReference type="OrthoDB" id="5878019at2759"/>
<feature type="region of interest" description="Disordered" evidence="1">
    <location>
        <begin position="28"/>
        <end position="204"/>
    </location>
</feature>
<evidence type="ECO:0000256" key="1">
    <source>
        <dbReference type="SAM" id="MobiDB-lite"/>
    </source>
</evidence>
<evidence type="ECO:0000313" key="3">
    <source>
        <dbReference type="Proteomes" id="UP000054047"/>
    </source>
</evidence>
<feature type="compositionally biased region" description="Basic and acidic residues" evidence="1">
    <location>
        <begin position="28"/>
        <end position="41"/>
    </location>
</feature>